<accession>A0AAV5TCW7</accession>
<keyword evidence="2" id="KW-1185">Reference proteome</keyword>
<evidence type="ECO:0000313" key="1">
    <source>
        <dbReference type="EMBL" id="GMS93410.1"/>
    </source>
</evidence>
<name>A0AAV5TCW7_9BILA</name>
<dbReference type="EMBL" id="BTSX01000004">
    <property type="protein sequence ID" value="GMS93410.1"/>
    <property type="molecule type" value="Genomic_DNA"/>
</dbReference>
<evidence type="ECO:0008006" key="3">
    <source>
        <dbReference type="Google" id="ProtNLM"/>
    </source>
</evidence>
<gene>
    <name evidence="1" type="ORF">PENTCL1PPCAC_15585</name>
</gene>
<proteinExistence type="predicted"/>
<comment type="caution">
    <text evidence="1">The sequence shown here is derived from an EMBL/GenBank/DDBJ whole genome shotgun (WGS) entry which is preliminary data.</text>
</comment>
<sequence length="111" mass="12616">MKSYFLFTVRLPIGQRGRSIKIMCSPCKQSRALVCFPPTSTSYNITQLLEMVPISRPLIFGFWCTMSRAIFGTTAYAVYQIPTIYHCSLIAFSLTSIPMNLSLIRTIHRTV</sequence>
<organism evidence="1 2">
    <name type="scientific">Pristionchus entomophagus</name>
    <dbReference type="NCBI Taxonomy" id="358040"/>
    <lineage>
        <taxon>Eukaryota</taxon>
        <taxon>Metazoa</taxon>
        <taxon>Ecdysozoa</taxon>
        <taxon>Nematoda</taxon>
        <taxon>Chromadorea</taxon>
        <taxon>Rhabditida</taxon>
        <taxon>Rhabditina</taxon>
        <taxon>Diplogasteromorpha</taxon>
        <taxon>Diplogasteroidea</taxon>
        <taxon>Neodiplogasteridae</taxon>
        <taxon>Pristionchus</taxon>
    </lineage>
</organism>
<protein>
    <recommendedName>
        <fullName evidence="3">G protein-coupled receptor</fullName>
    </recommendedName>
</protein>
<evidence type="ECO:0000313" key="2">
    <source>
        <dbReference type="Proteomes" id="UP001432027"/>
    </source>
</evidence>
<dbReference type="AlphaFoldDB" id="A0AAV5TCW7"/>
<reference evidence="1" key="1">
    <citation type="submission" date="2023-10" db="EMBL/GenBank/DDBJ databases">
        <title>Genome assembly of Pristionchus species.</title>
        <authorList>
            <person name="Yoshida K."/>
            <person name="Sommer R.J."/>
        </authorList>
    </citation>
    <scope>NUCLEOTIDE SEQUENCE</scope>
    <source>
        <strain evidence="1">RS0144</strain>
    </source>
</reference>
<dbReference type="Proteomes" id="UP001432027">
    <property type="component" value="Unassembled WGS sequence"/>
</dbReference>